<dbReference type="CDD" id="cd13688">
    <property type="entry name" value="PBP2_GltI_DEBP"/>
    <property type="match status" value="1"/>
</dbReference>
<dbReference type="InterPro" id="IPR051455">
    <property type="entry name" value="Bact_solute-bind_prot3"/>
</dbReference>
<feature type="signal peptide" evidence="4">
    <location>
        <begin position="1"/>
        <end position="20"/>
    </location>
</feature>
<keyword evidence="2" id="KW-0813">Transport</keyword>
<protein>
    <submittedName>
        <fullName evidence="6">Amino acid ABC transporter substrate-binding protein</fullName>
    </submittedName>
</protein>
<feature type="chain" id="PRO_5045445911" evidence="4">
    <location>
        <begin position="21"/>
        <end position="279"/>
    </location>
</feature>
<feature type="domain" description="Solute-binding protein family 3/N-terminal" evidence="5">
    <location>
        <begin position="31"/>
        <end position="258"/>
    </location>
</feature>
<name>A0ABT0Q5H1_9RHOB</name>
<evidence type="ECO:0000259" key="5">
    <source>
        <dbReference type="SMART" id="SM00062"/>
    </source>
</evidence>
<dbReference type="PANTHER" id="PTHR30085">
    <property type="entry name" value="AMINO ACID ABC TRANSPORTER PERMEASE"/>
    <property type="match status" value="1"/>
</dbReference>
<evidence type="ECO:0000313" key="7">
    <source>
        <dbReference type="Proteomes" id="UP001203880"/>
    </source>
</evidence>
<evidence type="ECO:0000256" key="3">
    <source>
        <dbReference type="ARBA" id="ARBA00022729"/>
    </source>
</evidence>
<reference evidence="6" key="1">
    <citation type="submission" date="2022-05" db="EMBL/GenBank/DDBJ databases">
        <authorList>
            <person name="Park J.-S."/>
        </authorList>
    </citation>
    <scope>NUCLEOTIDE SEQUENCE</scope>
    <source>
        <strain evidence="6">2012CJ41-6</strain>
    </source>
</reference>
<dbReference type="EMBL" id="JAMFMB010000021">
    <property type="protein sequence ID" value="MCL6285065.1"/>
    <property type="molecule type" value="Genomic_DNA"/>
</dbReference>
<proteinExistence type="inferred from homology"/>
<keyword evidence="7" id="KW-1185">Reference proteome</keyword>
<dbReference type="RefSeq" id="WP_249711492.1">
    <property type="nucleotide sequence ID" value="NZ_JAMFMB010000021.1"/>
</dbReference>
<dbReference type="Gene3D" id="3.40.190.10">
    <property type="entry name" value="Periplasmic binding protein-like II"/>
    <property type="match status" value="2"/>
</dbReference>
<dbReference type="InterPro" id="IPR001638">
    <property type="entry name" value="Solute-binding_3/MltF_N"/>
</dbReference>
<evidence type="ECO:0000313" key="6">
    <source>
        <dbReference type="EMBL" id="MCL6285065.1"/>
    </source>
</evidence>
<evidence type="ECO:0000256" key="2">
    <source>
        <dbReference type="ARBA" id="ARBA00022448"/>
    </source>
</evidence>
<dbReference type="SMART" id="SM00062">
    <property type="entry name" value="PBPb"/>
    <property type="match status" value="1"/>
</dbReference>
<keyword evidence="3 4" id="KW-0732">Signal</keyword>
<dbReference type="SUPFAM" id="SSF53850">
    <property type="entry name" value="Periplasmic binding protein-like II"/>
    <property type="match status" value="1"/>
</dbReference>
<organism evidence="6 7">
    <name type="scientific">Ruegeria spongiae</name>
    <dbReference type="NCBI Taxonomy" id="2942209"/>
    <lineage>
        <taxon>Bacteria</taxon>
        <taxon>Pseudomonadati</taxon>
        <taxon>Pseudomonadota</taxon>
        <taxon>Alphaproteobacteria</taxon>
        <taxon>Rhodobacterales</taxon>
        <taxon>Roseobacteraceae</taxon>
        <taxon>Ruegeria</taxon>
    </lineage>
</organism>
<sequence>MRFLLTSLALATTLATTAPAQTLDRIRETGQFNIGIRADAIPLSYFNTEGQPAGYSVLICDRIAQSLANHLEIDNLNATYIAVDTKDRFDKIASGEIDILCGAATITLERREEVDFSVPTYVDGTALMLPKDGGENLSDLAGKKVGMRGATTTERAVRASFEQAGIEAEMVPFVSHQAGFRAMAEGEIDAYFADQSIMLVNFAGGKMQDGFKMSDQILTIEKHGLALTRGDTDFRLFVDRVIAELYEDGSMAEFFETTLPGIEPGAALQALHVIAPTMP</sequence>
<dbReference type="PANTHER" id="PTHR30085:SF6">
    <property type="entry name" value="ABC TRANSPORTER GLUTAMINE-BINDING PROTEIN GLNH"/>
    <property type="match status" value="1"/>
</dbReference>
<dbReference type="Proteomes" id="UP001203880">
    <property type="component" value="Unassembled WGS sequence"/>
</dbReference>
<gene>
    <name evidence="6" type="ORF">M3P21_16150</name>
</gene>
<comment type="caution">
    <text evidence="6">The sequence shown here is derived from an EMBL/GenBank/DDBJ whole genome shotgun (WGS) entry which is preliminary data.</text>
</comment>
<dbReference type="Pfam" id="PF00497">
    <property type="entry name" value="SBP_bac_3"/>
    <property type="match status" value="1"/>
</dbReference>
<accession>A0ABT0Q5H1</accession>
<evidence type="ECO:0000256" key="1">
    <source>
        <dbReference type="ARBA" id="ARBA00010333"/>
    </source>
</evidence>
<comment type="similarity">
    <text evidence="1">Belongs to the bacterial solute-binding protein 3 family.</text>
</comment>
<evidence type="ECO:0000256" key="4">
    <source>
        <dbReference type="SAM" id="SignalP"/>
    </source>
</evidence>